<reference evidence="1" key="1">
    <citation type="journal article" date="2021" name="Proc. Natl. Acad. Sci. U.S.A.">
        <title>A Catalog of Tens of Thousands of Viruses from Human Metagenomes Reveals Hidden Associations with Chronic Diseases.</title>
        <authorList>
            <person name="Tisza M.J."/>
            <person name="Buck C.B."/>
        </authorList>
    </citation>
    <scope>NUCLEOTIDE SEQUENCE</scope>
    <source>
        <strain evidence="1">CtjOQ18</strain>
    </source>
</reference>
<protein>
    <submittedName>
        <fullName evidence="1">Tail completion protein</fullName>
    </submittedName>
</protein>
<organism evidence="1">
    <name type="scientific">Peduovirinae sp. ctjOQ18</name>
    <dbReference type="NCBI Taxonomy" id="2825161"/>
    <lineage>
        <taxon>Viruses</taxon>
        <taxon>Duplodnaviria</taxon>
        <taxon>Heunggongvirae</taxon>
        <taxon>Uroviricota</taxon>
        <taxon>Caudoviricetes</taxon>
        <taxon>Peduoviridae</taxon>
    </lineage>
</organism>
<evidence type="ECO:0000313" key="1">
    <source>
        <dbReference type="EMBL" id="DAE00540.1"/>
    </source>
</evidence>
<sequence>MSETQLESLTAFFRANVPERAMQGFTSLIDEMRIIPAAKDLGLGQYRQAVIRYSAQLAWERFPYRLCPPQLLVSLMEAWLDDYGSTVMDELGITDAEPDWDVSPEDEETAVVVLTMPLVEELVIRQDENGAIPWRGERWSLVDPEVLTAFSATVFSTDPAGAPVGDA</sequence>
<name>A0A8S5P2R2_9CAUD</name>
<dbReference type="Pfam" id="PF06891">
    <property type="entry name" value="P2_Phage_GpR"/>
    <property type="match status" value="1"/>
</dbReference>
<proteinExistence type="predicted"/>
<dbReference type="InterPro" id="IPR009678">
    <property type="entry name" value="Phage_tail_completion_R"/>
</dbReference>
<dbReference type="EMBL" id="BK015304">
    <property type="protein sequence ID" value="DAE00540.1"/>
    <property type="molecule type" value="Genomic_DNA"/>
</dbReference>
<accession>A0A8S5P2R2</accession>